<dbReference type="WBParaSite" id="PSAMB.scaffold163size70551.g2890.t1">
    <property type="protein sequence ID" value="PSAMB.scaffold163size70551.g2890.t1"/>
    <property type="gene ID" value="PSAMB.scaffold163size70551.g2890"/>
</dbReference>
<protein>
    <submittedName>
        <fullName evidence="6">Neurotransmitter-gated ion-channel ligand-binding domain-containing protein</fullName>
    </submittedName>
</protein>
<evidence type="ECO:0000256" key="3">
    <source>
        <dbReference type="RuleBase" id="RU000687"/>
    </source>
</evidence>
<dbReference type="AlphaFoldDB" id="A0A914VAL2"/>
<keyword evidence="2" id="KW-0472">Membrane</keyword>
<keyword evidence="3" id="KW-0406">Ion transport</keyword>
<dbReference type="GO" id="GO:0016020">
    <property type="term" value="C:membrane"/>
    <property type="evidence" value="ECO:0007669"/>
    <property type="project" value="UniProtKB-SubCell"/>
</dbReference>
<evidence type="ECO:0000313" key="6">
    <source>
        <dbReference type="WBParaSite" id="PSAMB.scaffold163size70551.g2890.t1"/>
    </source>
</evidence>
<evidence type="ECO:0000256" key="1">
    <source>
        <dbReference type="ARBA" id="ARBA00004141"/>
    </source>
</evidence>
<dbReference type="Pfam" id="PF02931">
    <property type="entry name" value="Neur_chan_LBD"/>
    <property type="match status" value="1"/>
</dbReference>
<keyword evidence="5" id="KW-1185">Reference proteome</keyword>
<dbReference type="InterPro" id="IPR018000">
    <property type="entry name" value="Neurotransmitter_ion_chnl_CS"/>
</dbReference>
<dbReference type="CDD" id="cd18989">
    <property type="entry name" value="LGIC_ECD_cation"/>
    <property type="match status" value="1"/>
</dbReference>
<comment type="similarity">
    <text evidence="3">Belongs to the ligand-gated ion channel (TC 1.A.9) family.</text>
</comment>
<organism evidence="5 6">
    <name type="scientific">Plectus sambesii</name>
    <dbReference type="NCBI Taxonomy" id="2011161"/>
    <lineage>
        <taxon>Eukaryota</taxon>
        <taxon>Metazoa</taxon>
        <taxon>Ecdysozoa</taxon>
        <taxon>Nematoda</taxon>
        <taxon>Chromadorea</taxon>
        <taxon>Plectida</taxon>
        <taxon>Plectina</taxon>
        <taxon>Plectoidea</taxon>
        <taxon>Plectidae</taxon>
        <taxon>Plectus</taxon>
    </lineage>
</organism>
<keyword evidence="3" id="KW-0813">Transport</keyword>
<accession>A0A914VAL2</accession>
<dbReference type="InterPro" id="IPR036734">
    <property type="entry name" value="Neur_chan_lig-bd_sf"/>
</dbReference>
<dbReference type="GO" id="GO:0005230">
    <property type="term" value="F:extracellular ligand-gated monoatomic ion channel activity"/>
    <property type="evidence" value="ECO:0007669"/>
    <property type="project" value="InterPro"/>
</dbReference>
<keyword evidence="3" id="KW-0407">Ion channel</keyword>
<dbReference type="SUPFAM" id="SSF63712">
    <property type="entry name" value="Nicotinic receptor ligand binding domain-like"/>
    <property type="match status" value="1"/>
</dbReference>
<dbReference type="Proteomes" id="UP000887566">
    <property type="component" value="Unplaced"/>
</dbReference>
<dbReference type="InterPro" id="IPR006202">
    <property type="entry name" value="Neur_chan_lig-bd"/>
</dbReference>
<dbReference type="InterPro" id="IPR006201">
    <property type="entry name" value="Neur_channel"/>
</dbReference>
<proteinExistence type="inferred from homology"/>
<evidence type="ECO:0000256" key="2">
    <source>
        <dbReference type="ARBA" id="ARBA00023136"/>
    </source>
</evidence>
<dbReference type="GO" id="GO:0004888">
    <property type="term" value="F:transmembrane signaling receptor activity"/>
    <property type="evidence" value="ECO:0007669"/>
    <property type="project" value="InterPro"/>
</dbReference>
<reference evidence="6" key="1">
    <citation type="submission" date="2022-11" db="UniProtKB">
        <authorList>
            <consortium name="WormBaseParasite"/>
        </authorList>
    </citation>
    <scope>IDENTIFICATION</scope>
</reference>
<evidence type="ECO:0000259" key="4">
    <source>
        <dbReference type="Pfam" id="PF02931"/>
    </source>
</evidence>
<dbReference type="PANTHER" id="PTHR18945">
    <property type="entry name" value="NEUROTRANSMITTER GATED ION CHANNEL"/>
    <property type="match status" value="1"/>
</dbReference>
<feature type="domain" description="Neurotransmitter-gated ion-channel ligand-binding" evidence="4">
    <location>
        <begin position="4"/>
        <end position="121"/>
    </location>
</feature>
<name>A0A914VAL2_9BILA</name>
<comment type="subcellular location">
    <subcellularLocation>
        <location evidence="1">Membrane</location>
        <topology evidence="1">Multi-pass membrane protein</topology>
    </subcellularLocation>
</comment>
<dbReference type="PRINTS" id="PR00252">
    <property type="entry name" value="NRIONCHANNEL"/>
</dbReference>
<evidence type="ECO:0000313" key="5">
    <source>
        <dbReference type="Proteomes" id="UP000887566"/>
    </source>
</evidence>
<sequence>MNGAQESIEVHIDYQMTWIDEHLTWHPSDFADPIMSLVVPQSDIWQPDITLYDLLESIPLIPEEKLKARVDFDGRVTVYNPQIMTIWCKMKIDLFPFDSQKCRMAFGPWVYQQNEVAIEESNTFVPLSQCPISGCPAEWRGPLLWPVVAMRLWAIVDATGEHRPACREGLSPVYAQLAATNSPTHRGMSTLVG</sequence>
<dbReference type="PROSITE" id="PS00236">
    <property type="entry name" value="NEUROTR_ION_CHANNEL"/>
    <property type="match status" value="1"/>
</dbReference>
<dbReference type="Gene3D" id="2.70.170.10">
    <property type="entry name" value="Neurotransmitter-gated ion-channel ligand-binding domain"/>
    <property type="match status" value="1"/>
</dbReference>